<dbReference type="AlphaFoldDB" id="A0ABD0PP61"/>
<evidence type="ECO:0000259" key="2">
    <source>
        <dbReference type="Pfam" id="PF16494"/>
    </source>
</evidence>
<keyword evidence="1" id="KW-1133">Transmembrane helix</keyword>
<dbReference type="Pfam" id="PF16494">
    <property type="entry name" value="Na_Ca_ex_C"/>
    <property type="match status" value="1"/>
</dbReference>
<dbReference type="EMBL" id="JAMKFB020000015">
    <property type="protein sequence ID" value="KAL0175098.1"/>
    <property type="molecule type" value="Genomic_DNA"/>
</dbReference>
<dbReference type="InterPro" id="IPR032452">
    <property type="entry name" value="Na_Ca_Ex_C-exten"/>
</dbReference>
<evidence type="ECO:0000313" key="4">
    <source>
        <dbReference type="Proteomes" id="UP001529510"/>
    </source>
</evidence>
<evidence type="ECO:0000313" key="3">
    <source>
        <dbReference type="EMBL" id="KAL0175098.1"/>
    </source>
</evidence>
<dbReference type="Proteomes" id="UP001529510">
    <property type="component" value="Unassembled WGS sequence"/>
</dbReference>
<keyword evidence="1" id="KW-0812">Transmembrane</keyword>
<feature type="non-terminal residue" evidence="3">
    <location>
        <position position="1"/>
    </location>
</feature>
<feature type="domain" description="Sodium/calcium exchanger" evidence="2">
    <location>
        <begin position="23"/>
        <end position="110"/>
    </location>
</feature>
<keyword evidence="1" id="KW-0472">Membrane</keyword>
<sequence>VWEALVTLCYFPVCVILAWIADRRLLFYKYMAKRYRADKRTGVVVETEGDMTPKGMEMMMDGKFPLRAEGIGAQEHYQDGTGATGTMATLPNSNSTTVYMEGAKDLDESRKE</sequence>
<evidence type="ECO:0000256" key="1">
    <source>
        <dbReference type="SAM" id="Phobius"/>
    </source>
</evidence>
<feature type="non-terminal residue" evidence="3">
    <location>
        <position position="112"/>
    </location>
</feature>
<accession>A0ABD0PP61</accession>
<keyword evidence="4" id="KW-1185">Reference proteome</keyword>
<proteinExistence type="predicted"/>
<feature type="transmembrane region" description="Helical" evidence="1">
    <location>
        <begin position="6"/>
        <end position="26"/>
    </location>
</feature>
<protein>
    <recommendedName>
        <fullName evidence="2">Sodium/calcium exchanger domain-containing protein</fullName>
    </recommendedName>
</protein>
<reference evidence="3 4" key="1">
    <citation type="submission" date="2024-05" db="EMBL/GenBank/DDBJ databases">
        <title>Genome sequencing and assembly of Indian major carp, Cirrhinus mrigala (Hamilton, 1822).</title>
        <authorList>
            <person name="Mohindra V."/>
            <person name="Chowdhury L.M."/>
            <person name="Lal K."/>
            <person name="Jena J.K."/>
        </authorList>
    </citation>
    <scope>NUCLEOTIDE SEQUENCE [LARGE SCALE GENOMIC DNA]</scope>
    <source>
        <strain evidence="3">CM1030</strain>
        <tissue evidence="3">Blood</tissue>
    </source>
</reference>
<comment type="caution">
    <text evidence="3">The sequence shown here is derived from an EMBL/GenBank/DDBJ whole genome shotgun (WGS) entry which is preliminary data.</text>
</comment>
<gene>
    <name evidence="3" type="ORF">M9458_031066</name>
</gene>
<name>A0ABD0PP61_CIRMR</name>
<organism evidence="3 4">
    <name type="scientific">Cirrhinus mrigala</name>
    <name type="common">Mrigala</name>
    <dbReference type="NCBI Taxonomy" id="683832"/>
    <lineage>
        <taxon>Eukaryota</taxon>
        <taxon>Metazoa</taxon>
        <taxon>Chordata</taxon>
        <taxon>Craniata</taxon>
        <taxon>Vertebrata</taxon>
        <taxon>Euteleostomi</taxon>
        <taxon>Actinopterygii</taxon>
        <taxon>Neopterygii</taxon>
        <taxon>Teleostei</taxon>
        <taxon>Ostariophysi</taxon>
        <taxon>Cypriniformes</taxon>
        <taxon>Cyprinidae</taxon>
        <taxon>Labeoninae</taxon>
        <taxon>Labeonini</taxon>
        <taxon>Cirrhinus</taxon>
    </lineage>
</organism>